<sequence length="334" mass="37839">MTEWLQESDSFFAIAALNPLDCMRLDDSIVWCGSMVRSDEGRCHLFLSIWPREQGFEAWVTHSRIGYAIADTPDGVFHYQGEIFTGSGVPDGWDRDVIHNPNVLYENGLFYLYYNGNYGNGQYWDHRNHQRVGVAVASDPRGPWQRFDQPLLDASPDSWDCVLTTNPSVTRMPDGRYIMIYKGVGNQKPHPMLGPVLHGVAFADAPTGPFHKVPEPIFRAGEINFPGEDPYVFAAKGKLFCILKDNGGAYYPKASRSLVLFESGDGINWSLADKPLVMTRNVRWQDGCTQEMTRLERPQLFCENGQPRFLFVAVKPDRDSHDAFNIHLAVDMRL</sequence>
<gene>
    <name evidence="1" type="ORF">J3R75_003612</name>
</gene>
<dbReference type="Proteomes" id="UP001238163">
    <property type="component" value="Unassembled WGS sequence"/>
</dbReference>
<reference evidence="1" key="1">
    <citation type="submission" date="2023-07" db="EMBL/GenBank/DDBJ databases">
        <title>Genomic Encyclopedia of Type Strains, Phase IV (KMG-IV): sequencing the most valuable type-strain genomes for metagenomic binning, comparative biology and taxonomic classification.</title>
        <authorList>
            <person name="Goeker M."/>
        </authorList>
    </citation>
    <scope>NUCLEOTIDE SEQUENCE</scope>
    <source>
        <strain evidence="1">DSM 24202</strain>
    </source>
</reference>
<dbReference type="AlphaFoldDB" id="A0AAE4AQG5"/>
<comment type="caution">
    <text evidence="1">The sequence shown here is derived from an EMBL/GenBank/DDBJ whole genome shotgun (WGS) entry which is preliminary data.</text>
</comment>
<dbReference type="SUPFAM" id="SSF75005">
    <property type="entry name" value="Arabinanase/levansucrase/invertase"/>
    <property type="match status" value="1"/>
</dbReference>
<dbReference type="Gene3D" id="2.115.10.20">
    <property type="entry name" value="Glycosyl hydrolase domain, family 43"/>
    <property type="match status" value="2"/>
</dbReference>
<proteinExistence type="predicted"/>
<name>A0AAE4AQG5_9BACT</name>
<accession>A0AAE4AQG5</accession>
<dbReference type="RefSeq" id="WP_307264387.1">
    <property type="nucleotide sequence ID" value="NZ_JAUSVL010000001.1"/>
</dbReference>
<dbReference type="EMBL" id="JAUSVL010000001">
    <property type="protein sequence ID" value="MDQ0291505.1"/>
    <property type="molecule type" value="Genomic_DNA"/>
</dbReference>
<protein>
    <recommendedName>
        <fullName evidence="3">Sucrase</fullName>
    </recommendedName>
</protein>
<organism evidence="1 2">
    <name type="scientific">Oligosphaera ethanolica</name>
    <dbReference type="NCBI Taxonomy" id="760260"/>
    <lineage>
        <taxon>Bacteria</taxon>
        <taxon>Pseudomonadati</taxon>
        <taxon>Lentisphaerota</taxon>
        <taxon>Oligosphaeria</taxon>
        <taxon>Oligosphaerales</taxon>
        <taxon>Oligosphaeraceae</taxon>
        <taxon>Oligosphaera</taxon>
    </lineage>
</organism>
<keyword evidence="2" id="KW-1185">Reference proteome</keyword>
<evidence type="ECO:0000313" key="2">
    <source>
        <dbReference type="Proteomes" id="UP001238163"/>
    </source>
</evidence>
<dbReference type="InterPro" id="IPR023296">
    <property type="entry name" value="Glyco_hydro_beta-prop_sf"/>
</dbReference>
<dbReference type="CDD" id="cd08994">
    <property type="entry name" value="GH43_62_32_68_117_130-like"/>
    <property type="match status" value="1"/>
</dbReference>
<evidence type="ECO:0000313" key="1">
    <source>
        <dbReference type="EMBL" id="MDQ0291505.1"/>
    </source>
</evidence>
<evidence type="ECO:0008006" key="3">
    <source>
        <dbReference type="Google" id="ProtNLM"/>
    </source>
</evidence>